<dbReference type="RefSeq" id="WP_175603371.1">
    <property type="nucleotide sequence ID" value="NZ_JABWGO010000007.1"/>
</dbReference>
<proteinExistence type="predicted"/>
<name>A0A7Y6ITD7_9ACTN</name>
<dbReference type="AlphaFoldDB" id="A0A7Y6ITD7"/>
<evidence type="ECO:0000313" key="2">
    <source>
        <dbReference type="Proteomes" id="UP000546126"/>
    </source>
</evidence>
<dbReference type="EMBL" id="JABWGO010000007">
    <property type="protein sequence ID" value="NUW43870.1"/>
    <property type="molecule type" value="Genomic_DNA"/>
</dbReference>
<gene>
    <name evidence="1" type="ORF">HT134_27620</name>
</gene>
<organism evidence="1 2">
    <name type="scientific">Nonomuraea rhodomycinica</name>
    <dbReference type="NCBI Taxonomy" id="1712872"/>
    <lineage>
        <taxon>Bacteria</taxon>
        <taxon>Bacillati</taxon>
        <taxon>Actinomycetota</taxon>
        <taxon>Actinomycetes</taxon>
        <taxon>Streptosporangiales</taxon>
        <taxon>Streptosporangiaceae</taxon>
        <taxon>Nonomuraea</taxon>
    </lineage>
</organism>
<dbReference type="Proteomes" id="UP000546126">
    <property type="component" value="Unassembled WGS sequence"/>
</dbReference>
<accession>A0A7Y6ITD7</accession>
<comment type="caution">
    <text evidence="1">The sequence shown here is derived from an EMBL/GenBank/DDBJ whole genome shotgun (WGS) entry which is preliminary data.</text>
</comment>
<evidence type="ECO:0000313" key="1">
    <source>
        <dbReference type="EMBL" id="NUW43870.1"/>
    </source>
</evidence>
<sequence>MTESAVFGARPQSQAEADRWTCPHGRHATQGCVTCYQAGAGADATSPVWEVAVWFTSARPIPIRALHDVHRHGHHFSLDQPSTPLIFLLTGQVRAAQGVEAVAGLVGFLVQNRHIVDEFTVTEVRAVHSLTG</sequence>
<protein>
    <submittedName>
        <fullName evidence="1">Uncharacterized protein</fullName>
    </submittedName>
</protein>
<keyword evidence="2" id="KW-1185">Reference proteome</keyword>
<reference evidence="1 2" key="1">
    <citation type="submission" date="2020-06" db="EMBL/GenBank/DDBJ databases">
        <authorList>
            <person name="Chanama M."/>
        </authorList>
    </citation>
    <scope>NUCLEOTIDE SEQUENCE [LARGE SCALE GENOMIC DNA]</scope>
    <source>
        <strain evidence="1 2">TBRC6557</strain>
    </source>
</reference>